<dbReference type="InterPro" id="IPR058030">
    <property type="entry name" value="TRIM8/14/16/25/29/45/65_CC"/>
</dbReference>
<name>A0A8M1KJT1_CLUHA</name>
<dbReference type="Proteomes" id="UP000515152">
    <property type="component" value="Chromosome 7"/>
</dbReference>
<evidence type="ECO:0000256" key="2">
    <source>
        <dbReference type="ARBA" id="ARBA00022771"/>
    </source>
</evidence>
<dbReference type="RefSeq" id="XP_042564127.1">
    <property type="nucleotide sequence ID" value="XM_042708193.1"/>
</dbReference>
<dbReference type="FunFam" id="2.60.120.920:FF:000066">
    <property type="entry name" value="Si:ch211-208f21.3"/>
    <property type="match status" value="1"/>
</dbReference>
<accession>A0A8M1KJT1</accession>
<dbReference type="InterPro" id="IPR003877">
    <property type="entry name" value="SPRY_dom"/>
</dbReference>
<gene>
    <name evidence="9" type="primary">LOC105898448</name>
</gene>
<evidence type="ECO:0000259" key="7">
    <source>
        <dbReference type="PROSITE" id="PS50188"/>
    </source>
</evidence>
<dbReference type="PANTHER" id="PTHR25465">
    <property type="entry name" value="B-BOX DOMAIN CONTAINING"/>
    <property type="match status" value="1"/>
</dbReference>
<dbReference type="PROSITE" id="PS50089">
    <property type="entry name" value="ZF_RING_2"/>
    <property type="match status" value="1"/>
</dbReference>
<feature type="domain" description="RING-type" evidence="6">
    <location>
        <begin position="14"/>
        <end position="57"/>
    </location>
</feature>
<feature type="coiled-coil region" evidence="5">
    <location>
        <begin position="202"/>
        <end position="278"/>
    </location>
</feature>
<evidence type="ECO:0000256" key="3">
    <source>
        <dbReference type="ARBA" id="ARBA00022833"/>
    </source>
</evidence>
<evidence type="ECO:0000256" key="4">
    <source>
        <dbReference type="PROSITE-ProRule" id="PRU00175"/>
    </source>
</evidence>
<feature type="domain" description="B30.2/SPRY" evidence="7">
    <location>
        <begin position="342"/>
        <end position="534"/>
    </location>
</feature>
<keyword evidence="3" id="KW-0862">Zinc</keyword>
<dbReference type="SMART" id="SM00449">
    <property type="entry name" value="SPRY"/>
    <property type="match status" value="1"/>
</dbReference>
<dbReference type="Pfam" id="PF25600">
    <property type="entry name" value="TRIM_CC"/>
    <property type="match status" value="1"/>
</dbReference>
<evidence type="ECO:0000313" key="8">
    <source>
        <dbReference type="Proteomes" id="UP000515152"/>
    </source>
</evidence>
<keyword evidence="2 4" id="KW-0863">Zinc-finger</keyword>
<evidence type="ECO:0000313" key="9">
    <source>
        <dbReference type="RefSeq" id="XP_042564127.1"/>
    </source>
</evidence>
<proteinExistence type="predicted"/>
<dbReference type="Pfam" id="PF13765">
    <property type="entry name" value="PRY"/>
    <property type="match status" value="1"/>
</dbReference>
<dbReference type="PROSITE" id="PS50188">
    <property type="entry name" value="B302_SPRY"/>
    <property type="match status" value="1"/>
</dbReference>
<evidence type="ECO:0000256" key="1">
    <source>
        <dbReference type="ARBA" id="ARBA00022723"/>
    </source>
</evidence>
<evidence type="ECO:0000256" key="5">
    <source>
        <dbReference type="SAM" id="Coils"/>
    </source>
</evidence>
<protein>
    <submittedName>
        <fullName evidence="9">E3 ubiquitin-protein ligase TRIM11-like</fullName>
    </submittedName>
</protein>
<dbReference type="CDD" id="cd16040">
    <property type="entry name" value="SPRY_PRY_SNTX"/>
    <property type="match status" value="1"/>
</dbReference>
<dbReference type="KEGG" id="char:105898448"/>
<dbReference type="PANTHER" id="PTHR25465:SF5">
    <property type="entry name" value="E3 UBIQUITIN_ISG15 LIGASE TRIM25-RELATED"/>
    <property type="match status" value="1"/>
</dbReference>
<keyword evidence="5" id="KW-0175">Coiled coil</keyword>
<dbReference type="SMART" id="SM00184">
    <property type="entry name" value="RING"/>
    <property type="match status" value="1"/>
</dbReference>
<dbReference type="GO" id="GO:0005737">
    <property type="term" value="C:cytoplasm"/>
    <property type="evidence" value="ECO:0007669"/>
    <property type="project" value="UniProtKB-ARBA"/>
</dbReference>
<dbReference type="InterPro" id="IPR001870">
    <property type="entry name" value="B30.2/SPRY"/>
</dbReference>
<dbReference type="GeneID" id="105898448"/>
<dbReference type="InterPro" id="IPR001841">
    <property type="entry name" value="Znf_RING"/>
</dbReference>
<sequence length="534" mass="60962">MADAFLKEQDSFFCPICLDLLRDPVAIPCGHNYCMGCINSYWDQDEQRGWYSCPQCRQTSPQRPVLNKNPLISHLVDRVRTRLAAASSTRHSFIPGHVKCEFCSTVKRKSVRYRAVDEGSDTEAGCQVSAEVGPEGKHEVLGAVEQLRDNIWTHSEKLLEVFCHSQQQCLCYLRPTDGHMSLQVVTATAEPTVKQREFHKSHTKFQQRIQEREKELQELRTAVETLKCCAQAAVEDCERIFSGLLRSIERRAEEKAKLQQAEELLRRLEEEIGELRKDARLGRRPLSLNTSHLPQTSQPVCDPHGSKGVPTIKVNQHFAFDQVKQSVTELTERLGNFLIKVQSVLPPEPETRDEFLQYSRPLTLDPNTAHRELCLSEGNRRVTHCDEYQPYPSHPDRFDGWEQVLCREGTCGRCYWEVEWSGEEVSVAVSYKDISRKGHGHECGFGCNDQSWSLDCSKSAYSFKHNSEETELPLVASSRIGVYVDHRAGTLAFYSISDSMTLLHRVQTTFTHTLYPGFWLGFDFHYGQSSVTLL</sequence>
<dbReference type="InterPro" id="IPR006574">
    <property type="entry name" value="PRY"/>
</dbReference>
<keyword evidence="8" id="KW-1185">Reference proteome</keyword>
<organism evidence="8 9">
    <name type="scientific">Clupea harengus</name>
    <name type="common">Atlantic herring</name>
    <dbReference type="NCBI Taxonomy" id="7950"/>
    <lineage>
        <taxon>Eukaryota</taxon>
        <taxon>Metazoa</taxon>
        <taxon>Chordata</taxon>
        <taxon>Craniata</taxon>
        <taxon>Vertebrata</taxon>
        <taxon>Euteleostomi</taxon>
        <taxon>Actinopterygii</taxon>
        <taxon>Neopterygii</taxon>
        <taxon>Teleostei</taxon>
        <taxon>Clupei</taxon>
        <taxon>Clupeiformes</taxon>
        <taxon>Clupeoidei</taxon>
        <taxon>Clupeidae</taxon>
        <taxon>Clupea</taxon>
    </lineage>
</organism>
<dbReference type="Pfam" id="PF00622">
    <property type="entry name" value="SPRY"/>
    <property type="match status" value="1"/>
</dbReference>
<dbReference type="Pfam" id="PF15227">
    <property type="entry name" value="zf-C3HC4_4"/>
    <property type="match status" value="1"/>
</dbReference>
<dbReference type="OrthoDB" id="6105938at2759"/>
<dbReference type="SMART" id="SM00589">
    <property type="entry name" value="PRY"/>
    <property type="match status" value="1"/>
</dbReference>
<dbReference type="InterPro" id="IPR017907">
    <property type="entry name" value="Znf_RING_CS"/>
</dbReference>
<dbReference type="InterPro" id="IPR051051">
    <property type="entry name" value="E3_ubiq-ligase_TRIM/RNF"/>
</dbReference>
<dbReference type="AlphaFoldDB" id="A0A8M1KJT1"/>
<dbReference type="PROSITE" id="PS00518">
    <property type="entry name" value="ZF_RING_1"/>
    <property type="match status" value="1"/>
</dbReference>
<reference evidence="9" key="1">
    <citation type="submission" date="2025-08" db="UniProtKB">
        <authorList>
            <consortium name="RefSeq"/>
        </authorList>
    </citation>
    <scope>IDENTIFICATION</scope>
</reference>
<keyword evidence="1" id="KW-0479">Metal-binding</keyword>
<evidence type="ECO:0000259" key="6">
    <source>
        <dbReference type="PROSITE" id="PS50089"/>
    </source>
</evidence>
<dbReference type="GO" id="GO:0008270">
    <property type="term" value="F:zinc ion binding"/>
    <property type="evidence" value="ECO:0007669"/>
    <property type="project" value="UniProtKB-KW"/>
</dbReference>